<accession>A0A418YA45</accession>
<evidence type="ECO:0000259" key="4">
    <source>
        <dbReference type="SMART" id="SM00910"/>
    </source>
</evidence>
<sequence length="268" mass="30114">MLTFILILFSFWCFFKIADLIAKTGENNTKTTHKNEEETGVSLNSIVNENGISYQARKVQVVGVSYSNNTGPSRQTCIARLKSCDDVWLEAEPDNKYDKNAIKVMSVHGQLGYLPKAIAATISSSLLNSIVVEFLSKGTSNKNYWGCSVTLKIPLTPSETPSPQRVKKQSTGFNKEASIQAAMKNLLNNHQLHQILDNSSRLNLSEKEASIFREALSNASPAPSAPPSKIDRPAPPMDFNYYYDESYYYEDPYESDPKYKDEYTRNPR</sequence>
<reference evidence="5 6" key="1">
    <citation type="submission" date="2018-09" db="EMBL/GenBank/DDBJ databases">
        <authorList>
            <person name="Wang F."/>
        </authorList>
    </citation>
    <scope>NUCLEOTIDE SEQUENCE [LARGE SCALE GENOMIC DNA]</scope>
    <source>
        <strain evidence="5 6">PLHSC7-2</strain>
    </source>
</reference>
<proteinExistence type="predicted"/>
<feature type="region of interest" description="Disordered" evidence="3">
    <location>
        <begin position="217"/>
        <end position="237"/>
    </location>
</feature>
<feature type="domain" description="HIRAN" evidence="4">
    <location>
        <begin position="62"/>
        <end position="157"/>
    </location>
</feature>
<keyword evidence="2" id="KW-0378">Hydrolase</keyword>
<organism evidence="5 6">
    <name type="scientific">Motilimonas pumila</name>
    <dbReference type="NCBI Taxonomy" id="2303987"/>
    <lineage>
        <taxon>Bacteria</taxon>
        <taxon>Pseudomonadati</taxon>
        <taxon>Pseudomonadota</taxon>
        <taxon>Gammaproteobacteria</taxon>
        <taxon>Alteromonadales</taxon>
        <taxon>Alteromonadales genera incertae sedis</taxon>
        <taxon>Motilimonas</taxon>
    </lineage>
</organism>
<dbReference type="Pfam" id="PF08797">
    <property type="entry name" value="HIRAN"/>
    <property type="match status" value="1"/>
</dbReference>
<dbReference type="OrthoDB" id="8452595at2"/>
<dbReference type="GO" id="GO:0016818">
    <property type="term" value="F:hydrolase activity, acting on acid anhydrides, in phosphorus-containing anhydrides"/>
    <property type="evidence" value="ECO:0007669"/>
    <property type="project" value="InterPro"/>
</dbReference>
<gene>
    <name evidence="5" type="ORF">D1Z90_18545</name>
</gene>
<dbReference type="GO" id="GO:0003676">
    <property type="term" value="F:nucleic acid binding"/>
    <property type="evidence" value="ECO:0007669"/>
    <property type="project" value="InterPro"/>
</dbReference>
<dbReference type="Gene3D" id="3.30.70.2330">
    <property type="match status" value="1"/>
</dbReference>
<dbReference type="SMART" id="SM00910">
    <property type="entry name" value="HIRAN"/>
    <property type="match status" value="1"/>
</dbReference>
<dbReference type="RefSeq" id="WP_119912293.1">
    <property type="nucleotide sequence ID" value="NZ_QZCH01000037.1"/>
</dbReference>
<protein>
    <recommendedName>
        <fullName evidence="4">HIRAN domain-containing protein</fullName>
    </recommendedName>
</protein>
<evidence type="ECO:0000313" key="5">
    <source>
        <dbReference type="EMBL" id="RJG38973.1"/>
    </source>
</evidence>
<evidence type="ECO:0000256" key="2">
    <source>
        <dbReference type="ARBA" id="ARBA00022801"/>
    </source>
</evidence>
<comment type="caution">
    <text evidence="5">The sequence shown here is derived from an EMBL/GenBank/DDBJ whole genome shotgun (WGS) entry which is preliminary data.</text>
</comment>
<dbReference type="AlphaFoldDB" id="A0A418YA45"/>
<dbReference type="EMBL" id="QZCH01000037">
    <property type="protein sequence ID" value="RJG38973.1"/>
    <property type="molecule type" value="Genomic_DNA"/>
</dbReference>
<dbReference type="GO" id="GO:0008270">
    <property type="term" value="F:zinc ion binding"/>
    <property type="evidence" value="ECO:0007669"/>
    <property type="project" value="InterPro"/>
</dbReference>
<keyword evidence="6" id="KW-1185">Reference proteome</keyword>
<name>A0A418YA45_9GAMM</name>
<evidence type="ECO:0000256" key="1">
    <source>
        <dbReference type="ARBA" id="ARBA00022723"/>
    </source>
</evidence>
<dbReference type="Proteomes" id="UP000283255">
    <property type="component" value="Unassembled WGS sequence"/>
</dbReference>
<evidence type="ECO:0000256" key="3">
    <source>
        <dbReference type="SAM" id="MobiDB-lite"/>
    </source>
</evidence>
<evidence type="ECO:0000313" key="6">
    <source>
        <dbReference type="Proteomes" id="UP000283255"/>
    </source>
</evidence>
<dbReference type="InterPro" id="IPR014905">
    <property type="entry name" value="HIRAN"/>
</dbReference>
<reference evidence="5 6" key="2">
    <citation type="submission" date="2019-01" db="EMBL/GenBank/DDBJ databases">
        <title>Motilimonas pumilus sp. nov., isolated from the gut of sea cucumber (Apostichopus japonicus).</title>
        <authorList>
            <person name="Wang F.-Q."/>
            <person name="Ren L.-H."/>
            <person name="Lin Y.-W."/>
            <person name="Sun G.-H."/>
            <person name="Du Z.-J."/>
            <person name="Zhao J.-X."/>
            <person name="Liu X.-J."/>
            <person name="Liu L.-J."/>
        </authorList>
    </citation>
    <scope>NUCLEOTIDE SEQUENCE [LARGE SCALE GENOMIC DNA]</scope>
    <source>
        <strain evidence="5 6">PLHSC7-2</strain>
    </source>
</reference>
<keyword evidence="1" id="KW-0479">Metal-binding</keyword>